<dbReference type="EMBL" id="JAEVFJ010000037">
    <property type="protein sequence ID" value="KAH8090991.1"/>
    <property type="molecule type" value="Genomic_DNA"/>
</dbReference>
<comment type="caution">
    <text evidence="1">The sequence shown here is derived from an EMBL/GenBank/DDBJ whole genome shotgun (WGS) entry which is preliminary data.</text>
</comment>
<organism evidence="1 2">
    <name type="scientific">Cristinia sonorae</name>
    <dbReference type="NCBI Taxonomy" id="1940300"/>
    <lineage>
        <taxon>Eukaryota</taxon>
        <taxon>Fungi</taxon>
        <taxon>Dikarya</taxon>
        <taxon>Basidiomycota</taxon>
        <taxon>Agaricomycotina</taxon>
        <taxon>Agaricomycetes</taxon>
        <taxon>Agaricomycetidae</taxon>
        <taxon>Agaricales</taxon>
        <taxon>Pleurotineae</taxon>
        <taxon>Stephanosporaceae</taxon>
        <taxon>Cristinia</taxon>
    </lineage>
</organism>
<dbReference type="Proteomes" id="UP000813824">
    <property type="component" value="Unassembled WGS sequence"/>
</dbReference>
<accession>A0A8K0XLJ0</accession>
<protein>
    <submittedName>
        <fullName evidence="1">Uncharacterized protein</fullName>
    </submittedName>
</protein>
<reference evidence="1" key="1">
    <citation type="journal article" date="2021" name="New Phytol.">
        <title>Evolutionary innovations through gain and loss of genes in the ectomycorrhizal Boletales.</title>
        <authorList>
            <person name="Wu G."/>
            <person name="Miyauchi S."/>
            <person name="Morin E."/>
            <person name="Kuo A."/>
            <person name="Drula E."/>
            <person name="Varga T."/>
            <person name="Kohler A."/>
            <person name="Feng B."/>
            <person name="Cao Y."/>
            <person name="Lipzen A."/>
            <person name="Daum C."/>
            <person name="Hundley H."/>
            <person name="Pangilinan J."/>
            <person name="Johnson J."/>
            <person name="Barry K."/>
            <person name="LaButti K."/>
            <person name="Ng V."/>
            <person name="Ahrendt S."/>
            <person name="Min B."/>
            <person name="Choi I.G."/>
            <person name="Park H."/>
            <person name="Plett J.M."/>
            <person name="Magnuson J."/>
            <person name="Spatafora J.W."/>
            <person name="Nagy L.G."/>
            <person name="Henrissat B."/>
            <person name="Grigoriev I.V."/>
            <person name="Yang Z.L."/>
            <person name="Xu J."/>
            <person name="Martin F.M."/>
        </authorList>
    </citation>
    <scope>NUCLEOTIDE SEQUENCE</scope>
    <source>
        <strain evidence="1">KKN 215</strain>
    </source>
</reference>
<evidence type="ECO:0000313" key="2">
    <source>
        <dbReference type="Proteomes" id="UP000813824"/>
    </source>
</evidence>
<keyword evidence="2" id="KW-1185">Reference proteome</keyword>
<sequence length="294" mass="32525">MKFSALTSSQDSPLSAIQPGSFSIIYCTMCISLLHTRTATQVFSKCTFRCIHSLELILRADTATSHPEAAMLFTAIALSNRARTLRNLKISRLVLGPMQLVEDAVLSDALWPILALPICSLVLNLRWSWDLDNDLIHAMAQAWPDLHTLQLDNRGSWPSPSRITTYALEALVEHCLVLSDLHIVFNGETAAESCPRLDDAKQPTGGFPAGGKQNSHIWIIYVGSSSMGPPGPLALLLSRIFPRLTSLKEDLLYCHPRSPSPLLREVMDLLTLFRHAREQERLALATSFSESAQP</sequence>
<dbReference type="OrthoDB" id="3543113at2759"/>
<gene>
    <name evidence="1" type="ORF">BXZ70DRAFT_488145</name>
</gene>
<dbReference type="Gene3D" id="3.80.10.10">
    <property type="entry name" value="Ribonuclease Inhibitor"/>
    <property type="match status" value="1"/>
</dbReference>
<proteinExistence type="predicted"/>
<dbReference type="AlphaFoldDB" id="A0A8K0XLJ0"/>
<dbReference type="InterPro" id="IPR032675">
    <property type="entry name" value="LRR_dom_sf"/>
</dbReference>
<name>A0A8K0XLJ0_9AGAR</name>
<evidence type="ECO:0000313" key="1">
    <source>
        <dbReference type="EMBL" id="KAH8090991.1"/>
    </source>
</evidence>